<evidence type="ECO:0000256" key="3">
    <source>
        <dbReference type="ARBA" id="ARBA00020049"/>
    </source>
</evidence>
<keyword evidence="4 12" id="KW-0540">Nuclease</keyword>
<dbReference type="InterPro" id="IPR051827">
    <property type="entry name" value="Cas4_exonuclease"/>
</dbReference>
<dbReference type="Proteomes" id="UP000181790">
    <property type="component" value="Unassembled WGS sequence"/>
</dbReference>
<dbReference type="GO" id="GO:0051536">
    <property type="term" value="F:iron-sulfur cluster binding"/>
    <property type="evidence" value="ECO:0007669"/>
    <property type="project" value="UniProtKB-KW"/>
</dbReference>
<dbReference type="Gene3D" id="3.90.320.10">
    <property type="match status" value="1"/>
</dbReference>
<evidence type="ECO:0000256" key="1">
    <source>
        <dbReference type="ARBA" id="ARBA00009189"/>
    </source>
</evidence>
<evidence type="ECO:0000256" key="7">
    <source>
        <dbReference type="ARBA" id="ARBA00022839"/>
    </source>
</evidence>
<dbReference type="RefSeq" id="WP_071504179.1">
    <property type="nucleotide sequence ID" value="NZ_MORL01000008.1"/>
</dbReference>
<dbReference type="PANTHER" id="PTHR36531">
    <property type="entry name" value="CRISPR-ASSOCIATED EXONUCLEASE CAS4"/>
    <property type="match status" value="1"/>
</dbReference>
<keyword evidence="6 12" id="KW-0378">Hydrolase</keyword>
<evidence type="ECO:0000313" key="15">
    <source>
        <dbReference type="Proteomes" id="UP000181790"/>
    </source>
</evidence>
<accession>A0A1S2VJ02</accession>
<dbReference type="EC" id="3.1.12.1" evidence="2 12"/>
<evidence type="ECO:0000256" key="11">
    <source>
        <dbReference type="ARBA" id="ARBA00023211"/>
    </source>
</evidence>
<dbReference type="EMBL" id="MORL01000008">
    <property type="protein sequence ID" value="OIN58196.1"/>
    <property type="molecule type" value="Genomic_DNA"/>
</dbReference>
<keyword evidence="11 12" id="KW-0464">Manganese</keyword>
<evidence type="ECO:0000256" key="4">
    <source>
        <dbReference type="ARBA" id="ARBA00022722"/>
    </source>
</evidence>
<dbReference type="InterPro" id="IPR022765">
    <property type="entry name" value="Dna2/Cas4_DUF83"/>
</dbReference>
<evidence type="ECO:0000256" key="2">
    <source>
        <dbReference type="ARBA" id="ARBA00012768"/>
    </source>
</evidence>
<dbReference type="Pfam" id="PF01930">
    <property type="entry name" value="Cas_Cas4"/>
    <property type="match status" value="1"/>
</dbReference>
<keyword evidence="8 12" id="KW-0408">Iron</keyword>
<keyword evidence="7 12" id="KW-0269">Exonuclease</keyword>
<evidence type="ECO:0000256" key="6">
    <source>
        <dbReference type="ARBA" id="ARBA00022801"/>
    </source>
</evidence>
<dbReference type="OrthoDB" id="9781776at2"/>
<evidence type="ECO:0000256" key="8">
    <source>
        <dbReference type="ARBA" id="ARBA00023004"/>
    </source>
</evidence>
<comment type="cofactor">
    <cofactor evidence="12">
        <name>iron-sulfur cluster</name>
        <dbReference type="ChEBI" id="CHEBI:30408"/>
    </cofactor>
</comment>
<proteinExistence type="inferred from homology"/>
<dbReference type="GO" id="GO:0004527">
    <property type="term" value="F:exonuclease activity"/>
    <property type="evidence" value="ECO:0007669"/>
    <property type="project" value="UniProtKB-KW"/>
</dbReference>
<comment type="similarity">
    <text evidence="1 12">Belongs to the CRISPR-associated exonuclease Cas4 family.</text>
</comment>
<dbReference type="InterPro" id="IPR011604">
    <property type="entry name" value="PDDEXK-like_dom_sf"/>
</dbReference>
<comment type="function">
    <text evidence="12">CRISPR (clustered regularly interspaced short palindromic repeat) is an adaptive immune system that provides protection against mobile genetic elements (viruses, transposable elements and conjugative plasmids). CRISPR clusters contain sequences complementary to antecedent mobile elements and target invading nucleic acids. CRISPR clusters are transcribed and processed into CRISPR RNA (crRNA).</text>
</comment>
<reference evidence="14 15" key="1">
    <citation type="submission" date="2016-10" db="EMBL/GenBank/DDBJ databases">
        <title>Arsenicibacter rosenii gen. nov., sp. nov., an efficient arsenic-methylating bacterium isolated from an arsenic-contaminated paddy soil.</title>
        <authorList>
            <person name="Huang K."/>
        </authorList>
    </citation>
    <scope>NUCLEOTIDE SEQUENCE [LARGE SCALE GENOMIC DNA]</scope>
    <source>
        <strain evidence="14 15">SM-1</strain>
    </source>
</reference>
<evidence type="ECO:0000256" key="9">
    <source>
        <dbReference type="ARBA" id="ARBA00023014"/>
    </source>
</evidence>
<keyword evidence="10 12" id="KW-0051">Antiviral defense</keyword>
<dbReference type="AlphaFoldDB" id="A0A1S2VJ02"/>
<gene>
    <name evidence="14" type="ORF">BLX24_15965</name>
</gene>
<comment type="caution">
    <text evidence="14">The sequence shown here is derived from an EMBL/GenBank/DDBJ whole genome shotgun (WGS) entry which is preliminary data.</text>
</comment>
<sequence length="190" mass="22884">MTLTPSHIIEYLFCPRFTYFEYVLRIPQYEEKDYKVMRGRQLHDDRLEQNKEYLRKRLGVVDKHLDQYLTNDLIRGRVDEVLVLSNGEYAPLDYKFAEYKDKVYETYRTQLYCYAWLIEENFGVKVRKGFLVYTRSRHKVVEVAINPEDVEEVKRAARSIFAIIDENSYPKATRYKARCVTCTYRNLCIK</sequence>
<evidence type="ECO:0000313" key="14">
    <source>
        <dbReference type="EMBL" id="OIN58196.1"/>
    </source>
</evidence>
<evidence type="ECO:0000256" key="5">
    <source>
        <dbReference type="ARBA" id="ARBA00022723"/>
    </source>
</evidence>
<evidence type="ECO:0000256" key="10">
    <source>
        <dbReference type="ARBA" id="ARBA00023118"/>
    </source>
</evidence>
<keyword evidence="5 12" id="KW-0479">Metal-binding</keyword>
<name>A0A1S2VJ02_9BACT</name>
<dbReference type="GO" id="GO:0046872">
    <property type="term" value="F:metal ion binding"/>
    <property type="evidence" value="ECO:0007669"/>
    <property type="project" value="UniProtKB-KW"/>
</dbReference>
<evidence type="ECO:0000256" key="12">
    <source>
        <dbReference type="RuleBase" id="RU365022"/>
    </source>
</evidence>
<organism evidence="14 15">
    <name type="scientific">Arsenicibacter rosenii</name>
    <dbReference type="NCBI Taxonomy" id="1750698"/>
    <lineage>
        <taxon>Bacteria</taxon>
        <taxon>Pseudomonadati</taxon>
        <taxon>Bacteroidota</taxon>
        <taxon>Cytophagia</taxon>
        <taxon>Cytophagales</taxon>
        <taxon>Spirosomataceae</taxon>
        <taxon>Arsenicibacter</taxon>
    </lineage>
</organism>
<dbReference type="NCBIfam" id="TIGR00372">
    <property type="entry name" value="cas4"/>
    <property type="match status" value="1"/>
</dbReference>
<comment type="cofactor">
    <cofactor evidence="12">
        <name>Mg(2+)</name>
        <dbReference type="ChEBI" id="CHEBI:18420"/>
    </cofactor>
    <cofactor evidence="12">
        <name>Mn(2+)</name>
        <dbReference type="ChEBI" id="CHEBI:29035"/>
    </cofactor>
    <text evidence="12">Mg(2+) or Mn(2+) required for ssDNA cleavage activity.</text>
</comment>
<dbReference type="GO" id="GO:0051607">
    <property type="term" value="P:defense response to virus"/>
    <property type="evidence" value="ECO:0007669"/>
    <property type="project" value="UniProtKB-KW"/>
</dbReference>
<keyword evidence="15" id="KW-1185">Reference proteome</keyword>
<keyword evidence="9 12" id="KW-0411">Iron-sulfur</keyword>
<dbReference type="InterPro" id="IPR013343">
    <property type="entry name" value="CRISPR-assoc_prot_Cas4"/>
</dbReference>
<feature type="domain" description="DUF83" evidence="13">
    <location>
        <begin position="6"/>
        <end position="189"/>
    </location>
</feature>
<evidence type="ECO:0000259" key="13">
    <source>
        <dbReference type="Pfam" id="PF01930"/>
    </source>
</evidence>
<dbReference type="PANTHER" id="PTHR36531:SF2">
    <property type="entry name" value="CRISPR-ASSOCIATED EXONUCLEASE CAS4"/>
    <property type="match status" value="1"/>
</dbReference>
<protein>
    <recommendedName>
        <fullName evidence="3 12">CRISPR-associated exonuclease Cas4</fullName>
        <ecNumber evidence="2 12">3.1.12.1</ecNumber>
    </recommendedName>
</protein>